<dbReference type="Pfam" id="PF00147">
    <property type="entry name" value="Fibrinogen_C"/>
    <property type="match status" value="1"/>
</dbReference>
<reference evidence="6" key="1">
    <citation type="submission" date="2023-05" db="EMBL/GenBank/DDBJ databases">
        <authorList>
            <person name="Stuckert A."/>
        </authorList>
    </citation>
    <scope>NUCLEOTIDE SEQUENCE</scope>
</reference>
<dbReference type="PANTHER" id="PTHR47221:SF5">
    <property type="entry name" value="FIBRINOGEN C-TERMINAL DOMAIN-CONTAINING PROTEIN"/>
    <property type="match status" value="1"/>
</dbReference>
<dbReference type="Gene3D" id="3.90.215.10">
    <property type="entry name" value="Gamma Fibrinogen, chain A, domain 1"/>
    <property type="match status" value="1"/>
</dbReference>
<sequence>MSLTYSSLTGDKPPCPLSDLRYSSSCYTDCSNHHYKGEQSSGVYTIVPSTGGTAVDVYCDMDTEGGGWTVIQRRQDGSVNFNRTWKEYKEGFGNLKGEFWLGNEKIYWITGKGEFSLRIDLEDWSGQHKYAVYREFRYKCFLCGP</sequence>
<keyword evidence="2" id="KW-0964">Secreted</keyword>
<protein>
    <recommendedName>
        <fullName evidence="5">Fibrinogen C-terminal domain-containing protein</fullName>
    </recommendedName>
</protein>
<keyword evidence="3" id="KW-1015">Disulfide bond</keyword>
<proteinExistence type="predicted"/>
<name>A0ABN9HG15_9NEOB</name>
<comment type="subcellular location">
    <subcellularLocation>
        <location evidence="1">Secreted</location>
    </subcellularLocation>
</comment>
<dbReference type="SUPFAM" id="SSF56496">
    <property type="entry name" value="Fibrinogen C-terminal domain-like"/>
    <property type="match status" value="1"/>
</dbReference>
<evidence type="ECO:0000256" key="2">
    <source>
        <dbReference type="ARBA" id="ARBA00022525"/>
    </source>
</evidence>
<evidence type="ECO:0000256" key="4">
    <source>
        <dbReference type="ARBA" id="ARBA00023180"/>
    </source>
</evidence>
<evidence type="ECO:0000259" key="5">
    <source>
        <dbReference type="PROSITE" id="PS51406"/>
    </source>
</evidence>
<keyword evidence="7" id="KW-1185">Reference proteome</keyword>
<dbReference type="SMART" id="SM00186">
    <property type="entry name" value="FBG"/>
    <property type="match status" value="1"/>
</dbReference>
<evidence type="ECO:0000313" key="6">
    <source>
        <dbReference type="EMBL" id="CAI9619703.1"/>
    </source>
</evidence>
<dbReference type="InterPro" id="IPR002181">
    <property type="entry name" value="Fibrinogen_a/b/g_C_dom"/>
</dbReference>
<dbReference type="InterPro" id="IPR036056">
    <property type="entry name" value="Fibrinogen-like_C"/>
</dbReference>
<evidence type="ECO:0000256" key="3">
    <source>
        <dbReference type="ARBA" id="ARBA00023157"/>
    </source>
</evidence>
<evidence type="ECO:0000313" key="7">
    <source>
        <dbReference type="Proteomes" id="UP001162483"/>
    </source>
</evidence>
<feature type="domain" description="Fibrinogen C-terminal" evidence="5">
    <location>
        <begin position="21"/>
        <end position="145"/>
    </location>
</feature>
<keyword evidence="4" id="KW-0325">Glycoprotein</keyword>
<organism evidence="6 7">
    <name type="scientific">Staurois parvus</name>
    <dbReference type="NCBI Taxonomy" id="386267"/>
    <lineage>
        <taxon>Eukaryota</taxon>
        <taxon>Metazoa</taxon>
        <taxon>Chordata</taxon>
        <taxon>Craniata</taxon>
        <taxon>Vertebrata</taxon>
        <taxon>Euteleostomi</taxon>
        <taxon>Amphibia</taxon>
        <taxon>Batrachia</taxon>
        <taxon>Anura</taxon>
        <taxon>Neobatrachia</taxon>
        <taxon>Ranoidea</taxon>
        <taxon>Ranidae</taxon>
        <taxon>Staurois</taxon>
    </lineage>
</organism>
<dbReference type="PANTHER" id="PTHR47221">
    <property type="entry name" value="FIBRINOGEN ALPHA CHAIN"/>
    <property type="match status" value="1"/>
</dbReference>
<gene>
    <name evidence="6" type="ORF">SPARVUS_LOCUS15874750</name>
</gene>
<accession>A0ABN9HG15</accession>
<evidence type="ECO:0000256" key="1">
    <source>
        <dbReference type="ARBA" id="ARBA00004613"/>
    </source>
</evidence>
<dbReference type="Proteomes" id="UP001162483">
    <property type="component" value="Unassembled WGS sequence"/>
</dbReference>
<dbReference type="InterPro" id="IPR014716">
    <property type="entry name" value="Fibrinogen_a/b/g_C_1"/>
</dbReference>
<dbReference type="PROSITE" id="PS51406">
    <property type="entry name" value="FIBRINOGEN_C_2"/>
    <property type="match status" value="1"/>
</dbReference>
<dbReference type="EMBL" id="CATNWA010020736">
    <property type="protein sequence ID" value="CAI9619703.1"/>
    <property type="molecule type" value="Genomic_DNA"/>
</dbReference>
<comment type="caution">
    <text evidence="6">The sequence shown here is derived from an EMBL/GenBank/DDBJ whole genome shotgun (WGS) entry which is preliminary data.</text>
</comment>
<dbReference type="NCBIfam" id="NF040941">
    <property type="entry name" value="GGGWT_bact"/>
    <property type="match status" value="1"/>
</dbReference>
<dbReference type="InterPro" id="IPR037579">
    <property type="entry name" value="FIB_ANG-like"/>
</dbReference>